<dbReference type="InterPro" id="IPR050909">
    <property type="entry name" value="Bact_Autotransporter_VF"/>
</dbReference>
<dbReference type="Pfam" id="PF12545">
    <property type="entry name" value="DUF3739"/>
    <property type="match status" value="1"/>
</dbReference>
<evidence type="ECO:0000256" key="2">
    <source>
        <dbReference type="ARBA" id="ARBA00022525"/>
    </source>
</evidence>
<keyword evidence="3" id="KW-0732">Signal</keyword>
<dbReference type="EMBL" id="CP073754">
    <property type="protein sequence ID" value="QWF72257.1"/>
    <property type="molecule type" value="Genomic_DNA"/>
</dbReference>
<dbReference type="Proteomes" id="UP000676649">
    <property type="component" value="Chromosome"/>
</dbReference>
<evidence type="ECO:0000256" key="1">
    <source>
        <dbReference type="ARBA" id="ARBA00004613"/>
    </source>
</evidence>
<dbReference type="InterPro" id="IPR012334">
    <property type="entry name" value="Pectin_lyas_fold"/>
</dbReference>
<protein>
    <submittedName>
        <fullName evidence="5">Filamentous hemagglutinin family protein</fullName>
    </submittedName>
</protein>
<reference evidence="5" key="1">
    <citation type="submission" date="2021-04" db="EMBL/GenBank/DDBJ databases">
        <title>Draft genome sequence data of methanotrophic Methylovulum sp. strain S1L and Methylomonas sp. strain S2AM isolated from boreal lake water columns.</title>
        <authorList>
            <person name="Rissanen A.J."/>
            <person name="Mangayil R."/>
            <person name="Svenning M.M."/>
            <person name="Khanongnuch R."/>
        </authorList>
    </citation>
    <scope>NUCLEOTIDE SEQUENCE</scope>
    <source>
        <strain evidence="5">S2AM</strain>
    </source>
</reference>
<evidence type="ECO:0000313" key="5">
    <source>
        <dbReference type="EMBL" id="QWF72257.1"/>
    </source>
</evidence>
<sequence>MPKIPQSSNRKVSDQFFQLKPLVAGIRIVVVGGLFVSSPTPVRAELPVAGATLPDGTALPWVGYGDASNHLANNGHNLVIDQHSEKAILNWQHFNVGKDNTVQFVQPDGSAVALNRIYDANGSTILGHITANGQIYLYNQNGFVFEKGAVIDANSVVVSTMNVSDDVFKNSNIVDAYNSKGVAAFDQANNADPSQTPGNVNINKGAQIKAADGGRIIVAGANVQNNGSLSAGVQGQILLVASQDKVYLQANNPAGGSAWNGLLVEVGTGGKVTNAGDVAVRQGNVTLAGFAVNQDGRVNATTSVNVNGSIRLQAAQGLTNGTNKSLDGVTTAIAPAATIDSNNKASSVEFGAGSQTQINADSAGGSSLDSAVKPQSAIEIVSNTVALNGNAAITAPGAKVSITATDDLVDPTQGHSGRIFMDSKASIDVSGLKDVKVAANRNIAEISVESYELRNSPLQLTGVLKGANVWVDTSVNTSIIDTSKAAANIQRSIYERMTVGGQIDMTSSGDVLVDNNAKLSITGGSVDYQAGYVHTTKLINDFGQLVDISAADPNQHYAGIYGQITEAHTKWGVTQTWNVFDQAAPGTYRTAYTQGANAGAVNITTSALSWNGELAAGANSGANQRTLANTPNGGSFNIDLATLNSVQNVQFQTAQNFVDFTPTSAFPKNANTGKPNDLILDAGLLNGSGVQSVSVKTTTNVLVTADDKINMQAGGQLSVSANNININGSIHAAGGAVNLTTITGDITLSKQAVVDVSGRWINDQQAVLQQPGLVPTAPLYTQGGSVNFNAYDVVKLPSGAQIKADGGGWVSAVGALTGGAGGSIDLESASNNGGIMQLAGGLSAYGMNQGGTLTLGSNNMVIGTAGTGDPATALVLGVSHNNFDFAQQLGFSTINLKGNIGSNTGNISVKSDAKLNLKTENLLLHSNFHSMATGSSIRDFSSVVLLPENQRQAVKLSLTGGDSALNIAQGSSIVLDKSTLNNASTLNLTSQGSIFVDGTLNAAGGQINLTINPDMSLAYDPTQAVWLGQHAKLLATGDTRLNPADGLGRQTGVVLNGGAININVQRGYAVLETGSLLDVSGTHAQVAIPQQTATGYNAGTNLTDVGSNAGKVSITAAEGAVLDGTFKAFAGSATTQAGSLTVTMNNFNRNISDTASIADTFSYGSLTINVEQDAGRVLANGTAFGSNLDQLNLQGKATLSTNTIMAGGFADVSLVVPSNTSTSTGQVNGQVNFIGNVDLNATGHITIDSPIINSLPLAGETSDTVKLTSPYITLGSSTTRSVSSTATTGNGVFESDAIWTQLQGASQWNGFSNISLNSAHDLRTLGVSLLTDRDFLGEMVTAATINLQASQIYPATLTDFTFQTTGANQQINITGSNTDTSPLSAGGSITFQAPIINQSGVIKAPLGTINLQASQKLTLGANSLTSVSAAGLVIPFGVVQGGLDWLYPLDNGQNLIIATPPTKQVNLSAPVIDQVKGSTVDLSGGGDLLSSEFKPVTSDFPDFLKPGSSSYDGSFAVIPSLGSALAPYDPATMLTWNNAATGTAYAEGSQVYLQGSADLPAGQYTILPAYYALLPGAYLITPQANSQDRSVTTYSTSGLPIVSGYETLAGTAVKDARTSAFQVETSAQLLLNHPQYDLYCAGSCSTTLTSQETALKAANQGVLAANIASGLDYLTSKTLLTQNFYAAKAKTNSAATPLLPVDSGQITIAAQQGLTLDGAINVAAPGGRGASMDIAADNIEVVSSLSATPAPDTLQILDSNLNNLKVDSLFLGGTRTTNEDSFTLIAPASSGSTSLTLVSTVDWAVGDVVKGTGIADGTVINSISGNTVTLSKAITTDLGTGTTITDTNTALINGATNLAVTAQQVIFDSGVNLKLTDLVAAATDKVVVNSGTNLTASGTVNTGESKFNLLGDSALLRLSADQQLAVNRVYYGTTPGQSGQLAVDKNATLSATKSMLLDSSLSTQVDGNIVMHGGSLYLSAGNINIGDVGSGAALQNALNLSNQQLAGLNVDQLILNSRGNVSFYGNVGAEDSSGNQILGSDGSQLPLNFNQLVINAGGISGYTTSSTTPQAVKFKASSLTLENLNNAGAGSAGTGNGTLDLTATNYIQGPGNMAINGFNSVNLTVTNSFTASGTSNLTLAGDTTLTTGYLTANSGAKLSLDASGHTLNVNGNGAASSATPAGLGGTMSFVADSVGFNAYALLPSGNLTLQAKGSTGNVSIGSSANIDLAGRAVAYANTVDYTPGGQLSATADHGNVTVAGNAKVDLSSGGGTAAAGNLLLNAVEQSVSIADTASIKASGGSAQFDVATFSSDSSFDKLMTVLKNAGINNIIDFRSRAADINSTTDINAKAVTLVADHNKIEISGKINANGVSGAYQTTAVNAANVLTLADTRGLHVGDYLSGPGLAANTVITKISGNDVSLSTTPNSAIAAGATITDISALGNTHTITGISQTAPNSLTLDNTTGLKVGEYLLGAGLAANTTITGISGNTITLSSLPSADLSTGTAVITVDSSRVGDINGGSIKLYAGDTITLDKGSNLTATSVWGKGGEVLLSSLAASSTTGAIVLNSGAVVDVSGVNAAQGGSVTLRALQDGNSINIHTLNATLTGYTALNAEAVKVYTNADFNTSPGADGTIDASLIAAIQAATQTFMANADISALTAQNAALTLLPGVEIDYTGNLTLADLWDLSTWRYNGNPGDLVIRASNSLTFNNSLSDGFTSGNFINADGSSGTMTVTDQLMRDQSWSFTLSAGADLASADINRVSGTSNNVTIGNADNVADGGGQIQVRTGTGNIHINAGGDINIMGNGTVYSAGQASTSNPYGHLTDSQVSKYFFVEYPINGGNLDLAAGGNINGAYSGTTYNDWLLRICCDSSALHKNPAIFIPTAWGVALGYTNSSNQLVNSNNAPAFTQNIGSFGGGNVSIKASGNIQNLEVAMPTTGKPVGATTTKPTSVLASFTSNVIDIEGGGTLQVSAGGDIQGGSYYLGKGIADINAGGAVTVSSAWTSGPQLYSGDTQFNVNAVTGVQLAGVADPMMNGVSHLQANIRDLQKAVNFFSYTDASALSLRSLAGDIILTGGSDLANVFPASLQVSAFGGSLVLNNNINLFPSSTAKLNVYAQQNITSANSVNPATLRMLDYAPNATAGALPTAYAPNLVVKDITIHAVDASNMPLHIDDLLPAVIATQSGDIHDIGFNIPKLTIIKAGRDISNANISIQNIHNSDVSIVDAGRDLIYPLQLSPNTGKIISLGVPPQISVAGPGDLLLKAGRNVDLGAAAGVFTIGDRNVYNASGAAETNSALIRPYYVSAATQGSNAKQLTLANTKGLVVGEQLIGTGLAGNTLITAINGNTVTLSAAPSQTLAAGTVFSTADTSANVFTQAAASTNSYQLKLLDASGLLVGEHLTGTGLADNTIITAISGNTVTLNEKPLQALAAGALLTQTTKDAPGAYVADINNGANITVLAGLQGTTPSYSDFINSETKLKDYIAFLQKNEQQLQSNGSAQALLDIYTKAISQFQALLPVFDTSNQAATALIVNFMQQQAGYVYTTDAQALTDFKALPVDQTLALQGQLNDLLLPVLLSEIRINGGASASDKAFGNDQAYAALDAFFNRSTGSWLGDINMYFSTLQTQSGGDINLLAPGGLVNAGLAVAVGFDTPKAASQLGIIAQGQGAVNALVGQDFLVNTSRVFTLDGGDILLWSSHGNIDAGKGAKSALSIPPLSASYIDGNLVYTQAPSVSGSGIRTQGLVPGNVYLFAPQGVVNAAEAGIAGKNVTISATAVLGAQNISFSGVSTGVPQASTGSLAAGLTGSSNLGASVSQIAQSAVEDDSKGKNSSMKNSVLGLLSVELLGFGD</sequence>
<proteinExistence type="predicted"/>
<dbReference type="KEGG" id="mpad:KEF85_07375"/>
<dbReference type="RefSeq" id="WP_215584573.1">
    <property type="nucleotide sequence ID" value="NZ_CP073754.1"/>
</dbReference>
<name>A0A975RAK6_9GAMM</name>
<dbReference type="InterPro" id="IPR008638">
    <property type="entry name" value="FhaB/CdiA-like_TPS"/>
</dbReference>
<evidence type="ECO:0000313" key="6">
    <source>
        <dbReference type="Proteomes" id="UP000676649"/>
    </source>
</evidence>
<keyword evidence="2" id="KW-0964">Secreted</keyword>
<dbReference type="GO" id="GO:0005576">
    <property type="term" value="C:extracellular region"/>
    <property type="evidence" value="ECO:0007669"/>
    <property type="project" value="UniProtKB-SubCell"/>
</dbReference>
<dbReference type="SMART" id="SM00912">
    <property type="entry name" value="Haemagg_act"/>
    <property type="match status" value="1"/>
</dbReference>
<dbReference type="InterPro" id="IPR011050">
    <property type="entry name" value="Pectin_lyase_fold/virulence"/>
</dbReference>
<dbReference type="PANTHER" id="PTHR12338:SF8">
    <property type="entry name" value="HEME_HEMOPEXIN-BINDING PROTEIN"/>
    <property type="match status" value="1"/>
</dbReference>
<evidence type="ECO:0000256" key="3">
    <source>
        <dbReference type="ARBA" id="ARBA00022729"/>
    </source>
</evidence>
<evidence type="ECO:0000259" key="4">
    <source>
        <dbReference type="SMART" id="SM00912"/>
    </source>
</evidence>
<dbReference type="PANTHER" id="PTHR12338">
    <property type="entry name" value="AUTOTRANSPORTER"/>
    <property type="match status" value="1"/>
</dbReference>
<dbReference type="InterPro" id="IPR021026">
    <property type="entry name" value="Filamn_hemagglutn_DUF3739"/>
</dbReference>
<feature type="domain" description="Filamentous haemagglutinin FhaB/tRNA nuclease CdiA-like TPS" evidence="4">
    <location>
        <begin position="56"/>
        <end position="167"/>
    </location>
</feature>
<gene>
    <name evidence="5" type="ORF">KEF85_07375</name>
</gene>
<dbReference type="SUPFAM" id="SSF51126">
    <property type="entry name" value="Pectin lyase-like"/>
    <property type="match status" value="1"/>
</dbReference>
<dbReference type="Gene3D" id="2.160.20.10">
    <property type="entry name" value="Single-stranded right-handed beta-helix, Pectin lyase-like"/>
    <property type="match status" value="1"/>
</dbReference>
<organism evidence="5 6">
    <name type="scientific">Methylomonas paludis</name>
    <dbReference type="NCBI Taxonomy" id="1173101"/>
    <lineage>
        <taxon>Bacteria</taxon>
        <taxon>Pseudomonadati</taxon>
        <taxon>Pseudomonadota</taxon>
        <taxon>Gammaproteobacteria</taxon>
        <taxon>Methylococcales</taxon>
        <taxon>Methylococcaceae</taxon>
        <taxon>Methylomonas</taxon>
    </lineage>
</organism>
<comment type="subcellular location">
    <subcellularLocation>
        <location evidence="1">Secreted</location>
    </subcellularLocation>
</comment>
<dbReference type="Pfam" id="PF05860">
    <property type="entry name" value="TPS"/>
    <property type="match status" value="1"/>
</dbReference>
<accession>A0A975RAK6</accession>
<dbReference type="NCBIfam" id="TIGR01901">
    <property type="entry name" value="adhes_NPXG"/>
    <property type="match status" value="1"/>
</dbReference>
<keyword evidence="6" id="KW-1185">Reference proteome</keyword>